<dbReference type="Pfam" id="PF17906">
    <property type="entry name" value="HTH_48"/>
    <property type="match status" value="1"/>
</dbReference>
<evidence type="ECO:0000313" key="4">
    <source>
        <dbReference type="Proteomes" id="UP000054359"/>
    </source>
</evidence>
<evidence type="ECO:0000313" key="3">
    <source>
        <dbReference type="EMBL" id="KFM62545.1"/>
    </source>
</evidence>
<dbReference type="InterPro" id="IPR041426">
    <property type="entry name" value="Mos1_HTH"/>
</dbReference>
<accession>A0A087TBQ6</accession>
<gene>
    <name evidence="3" type="ORF">X975_20003</name>
</gene>
<dbReference type="AlphaFoldDB" id="A0A087TBQ6"/>
<proteinExistence type="predicted"/>
<dbReference type="EMBL" id="KK114486">
    <property type="protein sequence ID" value="KFM62545.1"/>
    <property type="molecule type" value="Genomic_DNA"/>
</dbReference>
<name>A0A087TBQ6_STEMI</name>
<sequence>MVPARQEVSEKRDSGSTGLKGRIPRKNSSTGSEVVPPSSVAKRSATECHQIMCTALGTNISSYDTVKVWYRKLKKKDYGIQEAKHSGQPTDVDDARTCRRSVQQFGSLLRSYALVPWP</sequence>
<organism evidence="3 4">
    <name type="scientific">Stegodyphus mimosarum</name>
    <name type="common">African social velvet spider</name>
    <dbReference type="NCBI Taxonomy" id="407821"/>
    <lineage>
        <taxon>Eukaryota</taxon>
        <taxon>Metazoa</taxon>
        <taxon>Ecdysozoa</taxon>
        <taxon>Arthropoda</taxon>
        <taxon>Chelicerata</taxon>
        <taxon>Arachnida</taxon>
        <taxon>Araneae</taxon>
        <taxon>Araneomorphae</taxon>
        <taxon>Entelegynae</taxon>
        <taxon>Eresoidea</taxon>
        <taxon>Eresidae</taxon>
        <taxon>Stegodyphus</taxon>
    </lineage>
</organism>
<evidence type="ECO:0000259" key="2">
    <source>
        <dbReference type="Pfam" id="PF17906"/>
    </source>
</evidence>
<reference evidence="3 4" key="1">
    <citation type="submission" date="2013-11" db="EMBL/GenBank/DDBJ databases">
        <title>Genome sequencing of Stegodyphus mimosarum.</title>
        <authorList>
            <person name="Bechsgaard J."/>
        </authorList>
    </citation>
    <scope>NUCLEOTIDE SEQUENCE [LARGE SCALE GENOMIC DNA]</scope>
</reference>
<evidence type="ECO:0000256" key="1">
    <source>
        <dbReference type="SAM" id="MobiDB-lite"/>
    </source>
</evidence>
<feature type="non-terminal residue" evidence="3">
    <location>
        <position position="118"/>
    </location>
</feature>
<dbReference type="Proteomes" id="UP000054359">
    <property type="component" value="Unassembled WGS sequence"/>
</dbReference>
<dbReference type="OrthoDB" id="6683966at2759"/>
<protein>
    <recommendedName>
        <fullName evidence="2">Mos1 transposase HTH domain-containing protein</fullName>
    </recommendedName>
</protein>
<feature type="domain" description="Mos1 transposase HTH" evidence="2">
    <location>
        <begin position="42"/>
        <end position="77"/>
    </location>
</feature>
<keyword evidence="4" id="KW-1185">Reference proteome</keyword>
<feature type="region of interest" description="Disordered" evidence="1">
    <location>
        <begin position="1"/>
        <end position="43"/>
    </location>
</feature>